<evidence type="ECO:0000256" key="1">
    <source>
        <dbReference type="ARBA" id="ARBA00012513"/>
    </source>
</evidence>
<dbReference type="InterPro" id="IPR011009">
    <property type="entry name" value="Kinase-like_dom_sf"/>
</dbReference>
<evidence type="ECO:0000256" key="7">
    <source>
        <dbReference type="PROSITE-ProRule" id="PRU10141"/>
    </source>
</evidence>
<dbReference type="RefSeq" id="WP_240170490.1">
    <property type="nucleotide sequence ID" value="NZ_CP092365.1"/>
</dbReference>
<evidence type="ECO:0000256" key="9">
    <source>
        <dbReference type="SAM" id="Phobius"/>
    </source>
</evidence>
<feature type="binding site" evidence="7">
    <location>
        <position position="44"/>
    </location>
    <ligand>
        <name>ATP</name>
        <dbReference type="ChEBI" id="CHEBI:30616"/>
    </ligand>
</feature>
<dbReference type="EC" id="2.7.11.1" evidence="1"/>
<dbReference type="InterPro" id="IPR000719">
    <property type="entry name" value="Prot_kinase_dom"/>
</dbReference>
<keyword evidence="2 11" id="KW-0723">Serine/threonine-protein kinase</keyword>
<proteinExistence type="predicted"/>
<dbReference type="PROSITE" id="PS00108">
    <property type="entry name" value="PROTEIN_KINASE_ST"/>
    <property type="match status" value="1"/>
</dbReference>
<keyword evidence="6 7" id="KW-0067">ATP-binding</keyword>
<dbReference type="PROSITE" id="PS50011">
    <property type="entry name" value="PROTEIN_KINASE_DOM"/>
    <property type="match status" value="1"/>
</dbReference>
<keyword evidence="3" id="KW-0808">Transferase</keyword>
<protein>
    <recommendedName>
        <fullName evidence="1">non-specific serine/threonine protein kinase</fullName>
        <ecNumber evidence="1">2.7.11.1</ecNumber>
    </recommendedName>
</protein>
<keyword evidence="9" id="KW-1133">Transmembrane helix</keyword>
<dbReference type="InterPro" id="IPR017441">
    <property type="entry name" value="Protein_kinase_ATP_BS"/>
</dbReference>
<evidence type="ECO:0000256" key="2">
    <source>
        <dbReference type="ARBA" id="ARBA00022527"/>
    </source>
</evidence>
<dbReference type="CDD" id="cd14014">
    <property type="entry name" value="STKc_PknB_like"/>
    <property type="match status" value="1"/>
</dbReference>
<keyword evidence="9" id="KW-0812">Transmembrane</keyword>
<dbReference type="InterPro" id="IPR008271">
    <property type="entry name" value="Ser/Thr_kinase_AS"/>
</dbReference>
<organism evidence="11 12">
    <name type="scientific">Mycolicibacillus parakoreensis</name>
    <dbReference type="NCBI Taxonomy" id="1069221"/>
    <lineage>
        <taxon>Bacteria</taxon>
        <taxon>Bacillati</taxon>
        <taxon>Actinomycetota</taxon>
        <taxon>Actinomycetes</taxon>
        <taxon>Mycobacteriales</taxon>
        <taxon>Mycobacteriaceae</taxon>
        <taxon>Mycolicibacillus</taxon>
    </lineage>
</organism>
<keyword evidence="12" id="KW-1185">Reference proteome</keyword>
<dbReference type="PANTHER" id="PTHR43289:SF6">
    <property type="entry name" value="SERINE_THREONINE-PROTEIN KINASE NEKL-3"/>
    <property type="match status" value="1"/>
</dbReference>
<reference evidence="11" key="1">
    <citation type="submission" date="2022-08" db="EMBL/GenBank/DDBJ databases">
        <title>Complete genome sequence of 14 non-tuberculosis mycobacteria type-strains.</title>
        <authorList>
            <person name="Igarashi Y."/>
            <person name="Osugi A."/>
            <person name="Mitarai S."/>
        </authorList>
    </citation>
    <scope>NUCLEOTIDE SEQUENCE</scope>
    <source>
        <strain evidence="11">DSM 45575</strain>
    </source>
</reference>
<dbReference type="Pfam" id="PF00069">
    <property type="entry name" value="Pkinase"/>
    <property type="match status" value="1"/>
</dbReference>
<gene>
    <name evidence="11" type="ORF">MIU77_15385</name>
</gene>
<name>A0ABY3U373_9MYCO</name>
<evidence type="ECO:0000259" key="10">
    <source>
        <dbReference type="PROSITE" id="PS50011"/>
    </source>
</evidence>
<evidence type="ECO:0000256" key="8">
    <source>
        <dbReference type="SAM" id="MobiDB-lite"/>
    </source>
</evidence>
<evidence type="ECO:0000313" key="11">
    <source>
        <dbReference type="EMBL" id="ULN52216.1"/>
    </source>
</evidence>
<feature type="compositionally biased region" description="Pro residues" evidence="8">
    <location>
        <begin position="361"/>
        <end position="373"/>
    </location>
</feature>
<keyword evidence="4 7" id="KW-0547">Nucleotide-binding</keyword>
<accession>A0ABY3U373</accession>
<keyword evidence="9" id="KW-0472">Membrane</keyword>
<evidence type="ECO:0000256" key="4">
    <source>
        <dbReference type="ARBA" id="ARBA00022741"/>
    </source>
</evidence>
<dbReference type="PANTHER" id="PTHR43289">
    <property type="entry name" value="MITOGEN-ACTIVATED PROTEIN KINASE KINASE KINASE 20-RELATED"/>
    <property type="match status" value="1"/>
</dbReference>
<keyword evidence="5 11" id="KW-0418">Kinase</keyword>
<evidence type="ECO:0000313" key="12">
    <source>
        <dbReference type="Proteomes" id="UP001055200"/>
    </source>
</evidence>
<dbReference type="Gene3D" id="3.30.200.20">
    <property type="entry name" value="Phosphorylase Kinase, domain 1"/>
    <property type="match status" value="1"/>
</dbReference>
<evidence type="ECO:0000256" key="3">
    <source>
        <dbReference type="ARBA" id="ARBA00022679"/>
    </source>
</evidence>
<dbReference type="Gene3D" id="1.10.510.10">
    <property type="entry name" value="Transferase(Phosphotransferase) domain 1"/>
    <property type="match status" value="1"/>
</dbReference>
<feature type="region of interest" description="Disordered" evidence="8">
    <location>
        <begin position="343"/>
        <end position="407"/>
    </location>
</feature>
<feature type="transmembrane region" description="Helical" evidence="9">
    <location>
        <begin position="312"/>
        <end position="337"/>
    </location>
</feature>
<dbReference type="EMBL" id="CP092365">
    <property type="protein sequence ID" value="ULN52216.1"/>
    <property type="molecule type" value="Genomic_DNA"/>
</dbReference>
<feature type="compositionally biased region" description="Low complexity" evidence="8">
    <location>
        <begin position="374"/>
        <end position="384"/>
    </location>
</feature>
<dbReference type="GO" id="GO:0004674">
    <property type="term" value="F:protein serine/threonine kinase activity"/>
    <property type="evidence" value="ECO:0007669"/>
    <property type="project" value="UniProtKB-KW"/>
</dbReference>
<dbReference type="SUPFAM" id="SSF56112">
    <property type="entry name" value="Protein kinase-like (PK-like)"/>
    <property type="match status" value="1"/>
</dbReference>
<evidence type="ECO:0000256" key="5">
    <source>
        <dbReference type="ARBA" id="ARBA00022777"/>
    </source>
</evidence>
<feature type="domain" description="Protein kinase" evidence="10">
    <location>
        <begin position="15"/>
        <end position="274"/>
    </location>
</feature>
<dbReference type="Proteomes" id="UP001055200">
    <property type="component" value="Chromosome"/>
</dbReference>
<dbReference type="PROSITE" id="PS00107">
    <property type="entry name" value="PROTEIN_KINASE_ATP"/>
    <property type="match status" value="1"/>
</dbReference>
<sequence>MATAKTQGGRTFGKYRLTRLLGEGGMGEVWEAEDTEKHRTVAVKILAEQYSRDDRFRTRFQRESHAAAILQEPHVIPIHDWGEIDGRLYIDMRLVHGHTLHELITAEPLAPQRAVALIGQVAAALDAAHAEGLVHRDVKPQNIIVTSADFAYLLDFGIAESKDDTRLTVTGTQIGSIAYMSPERFSDAPTTAAADVYALACVLHEALTGQAPFPGTSLEQVMAGHLRGAPPCPSELNAAVPGALDAVVLRGMAKEPDDRYGSAGALGRAAQRALDGSASGLTQADTLLAATPARPAPVAQTAPEPPARPGRWALPVAVGLAAALLLGAMGVIIGLMINRDPGGRAEAPQSLAAQPSLTYPTPRPTTTPPPQPPTTTVSTTTVTATPPPPAVASTLPPAGTAPTSSLGRLRDIAESDLPYVRVRLTDRWVPQLSSKRPGVVDDGVMWDNTMTLQEHLMLRQRYPGARLLWSGDWSTFSAPDYWVTVAGVTFSDASGALMWCRQQRFDRDHCVAKIISTTRPIEGSTAYN</sequence>
<evidence type="ECO:0000256" key="6">
    <source>
        <dbReference type="ARBA" id="ARBA00022840"/>
    </source>
</evidence>
<dbReference type="SMART" id="SM00220">
    <property type="entry name" value="S_TKc"/>
    <property type="match status" value="1"/>
</dbReference>